<dbReference type="Proteomes" id="UP000656732">
    <property type="component" value="Unassembled WGS sequence"/>
</dbReference>
<gene>
    <name evidence="2" type="ORF">GCM10010280_65760</name>
</gene>
<accession>A0A918F694</accession>
<dbReference type="EMBL" id="BMTU01000021">
    <property type="protein sequence ID" value="GGR08727.1"/>
    <property type="molecule type" value="Genomic_DNA"/>
</dbReference>
<sequence length="79" mass="7994">MVDSAPAGRVSAALSVVTELNLPLSGTANAASTSHKPITNHGTHRPANRPAGVPPDGPALTAITSLLHTDYIGYLPPTS</sequence>
<reference evidence="2" key="1">
    <citation type="journal article" date="2014" name="Int. J. Syst. Evol. Microbiol.">
        <title>Complete genome sequence of Corynebacterium casei LMG S-19264T (=DSM 44701T), isolated from a smear-ripened cheese.</title>
        <authorList>
            <consortium name="US DOE Joint Genome Institute (JGI-PGF)"/>
            <person name="Walter F."/>
            <person name="Albersmeier A."/>
            <person name="Kalinowski J."/>
            <person name="Ruckert C."/>
        </authorList>
    </citation>
    <scope>NUCLEOTIDE SEQUENCE</scope>
    <source>
        <strain evidence="2">JCM 4403</strain>
    </source>
</reference>
<reference evidence="2" key="2">
    <citation type="submission" date="2020-09" db="EMBL/GenBank/DDBJ databases">
        <authorList>
            <person name="Sun Q."/>
            <person name="Ohkuma M."/>
        </authorList>
    </citation>
    <scope>NUCLEOTIDE SEQUENCE</scope>
    <source>
        <strain evidence="2">JCM 4403</strain>
    </source>
</reference>
<evidence type="ECO:0000313" key="2">
    <source>
        <dbReference type="EMBL" id="GGR08727.1"/>
    </source>
</evidence>
<feature type="region of interest" description="Disordered" evidence="1">
    <location>
        <begin position="27"/>
        <end position="60"/>
    </location>
</feature>
<organism evidence="2 3">
    <name type="scientific">Streptomyces pilosus</name>
    <dbReference type="NCBI Taxonomy" id="28893"/>
    <lineage>
        <taxon>Bacteria</taxon>
        <taxon>Bacillati</taxon>
        <taxon>Actinomycetota</taxon>
        <taxon>Actinomycetes</taxon>
        <taxon>Kitasatosporales</taxon>
        <taxon>Streptomycetaceae</taxon>
        <taxon>Streptomyces</taxon>
    </lineage>
</organism>
<comment type="caution">
    <text evidence="2">The sequence shown here is derived from an EMBL/GenBank/DDBJ whole genome shotgun (WGS) entry which is preliminary data.</text>
</comment>
<keyword evidence="3" id="KW-1185">Reference proteome</keyword>
<proteinExistence type="predicted"/>
<dbReference type="AlphaFoldDB" id="A0A918F694"/>
<feature type="compositionally biased region" description="Polar residues" evidence="1">
    <location>
        <begin position="27"/>
        <end position="41"/>
    </location>
</feature>
<name>A0A918F694_9ACTN</name>
<protein>
    <submittedName>
        <fullName evidence="2">Uncharacterized protein</fullName>
    </submittedName>
</protein>
<evidence type="ECO:0000313" key="3">
    <source>
        <dbReference type="Proteomes" id="UP000656732"/>
    </source>
</evidence>
<evidence type="ECO:0000256" key="1">
    <source>
        <dbReference type="SAM" id="MobiDB-lite"/>
    </source>
</evidence>